<evidence type="ECO:0000259" key="3">
    <source>
        <dbReference type="Pfam" id="PF13194"/>
    </source>
</evidence>
<dbReference type="InterPro" id="IPR049177">
    <property type="entry name" value="MgtC_SapB_SrpB_YhiD_N"/>
</dbReference>
<feature type="transmembrane region" description="Helical" evidence="1">
    <location>
        <begin position="375"/>
        <end position="397"/>
    </location>
</feature>
<evidence type="ECO:0000256" key="1">
    <source>
        <dbReference type="SAM" id="Phobius"/>
    </source>
</evidence>
<organism evidence="4 5">
    <name type="scientific">Thalassobaculum litoreum DSM 18839</name>
    <dbReference type="NCBI Taxonomy" id="1123362"/>
    <lineage>
        <taxon>Bacteria</taxon>
        <taxon>Pseudomonadati</taxon>
        <taxon>Pseudomonadota</taxon>
        <taxon>Alphaproteobacteria</taxon>
        <taxon>Rhodospirillales</taxon>
        <taxon>Thalassobaculaceae</taxon>
        <taxon>Thalassobaculum</taxon>
    </lineage>
</organism>
<keyword evidence="1" id="KW-0472">Membrane</keyword>
<dbReference type="PANTHER" id="PTHR39084">
    <property type="entry name" value="MEMBRANE PROTEIN-RELATED"/>
    <property type="match status" value="1"/>
</dbReference>
<feature type="transmembrane region" description="Helical" evidence="1">
    <location>
        <begin position="178"/>
        <end position="196"/>
    </location>
</feature>
<keyword evidence="1" id="KW-0812">Transmembrane</keyword>
<keyword evidence="5" id="KW-1185">Reference proteome</keyword>
<sequence>MDTVWLVDEAMLLRFAVAVAVGVIVGIERGWSQRALEAGARTMGLRTFTLIGMAGGILGIVGNELLVGAGLVALASLLVVSYLRADDRDLGLTTEVSALTTFLLAVFSGWGYPTYAAAGGAVVAAVLEAKAPLHRFLKGLAERELEAAIKLLLLAVVVLPVLPDADLGPDGLVNPRQIGIIAVALATISFVGYWLVKLMGSRAGPLLFGLAGGLVSSTAVTLASARLSRAQPSLAPALASAIAAANAVMVVRVGAVAGLMAPALLTDLVSVLAPIGLLSLGWMLWRLLHPAAPVGPGGLAEMIDAPVPIGESVLMALLVGLVSLAASIGRSLFSGAGLIVVAAITGLADVDALTITMARLAQTVGDTAASAPDGLPIADVICVAVIANMISKAALVAALGDRQLAAGIAGLFGFSVLIAISAIAARSFIG</sequence>
<feature type="transmembrane region" description="Helical" evidence="1">
    <location>
        <begin position="404"/>
        <end position="429"/>
    </location>
</feature>
<protein>
    <submittedName>
        <fullName evidence="4">Uncharacterized membrane protein, DUF4010 family</fullName>
    </submittedName>
</protein>
<feature type="transmembrane region" description="Helical" evidence="1">
    <location>
        <begin position="264"/>
        <end position="285"/>
    </location>
</feature>
<feature type="domain" description="MgtC/SapB/SrpB/YhiD N-terminal" evidence="2">
    <location>
        <begin position="16"/>
        <end position="136"/>
    </location>
</feature>
<reference evidence="4 5" key="1">
    <citation type="submission" date="2016-10" db="EMBL/GenBank/DDBJ databases">
        <authorList>
            <person name="Varghese N."/>
            <person name="Submissions S."/>
        </authorList>
    </citation>
    <scope>NUCLEOTIDE SEQUENCE [LARGE SCALE GENOMIC DNA]</scope>
    <source>
        <strain evidence="4 5">DSM 18839</strain>
    </source>
</reference>
<feature type="transmembrane region" description="Helical" evidence="1">
    <location>
        <begin position="305"/>
        <end position="325"/>
    </location>
</feature>
<feature type="transmembrane region" description="Helical" evidence="1">
    <location>
        <begin position="237"/>
        <end position="257"/>
    </location>
</feature>
<keyword evidence="1" id="KW-1133">Transmembrane helix</keyword>
<dbReference type="Pfam" id="PF02308">
    <property type="entry name" value="MgtC"/>
    <property type="match status" value="1"/>
</dbReference>
<accession>A0A8G2EYY8</accession>
<evidence type="ECO:0000313" key="5">
    <source>
        <dbReference type="Proteomes" id="UP000198615"/>
    </source>
</evidence>
<gene>
    <name evidence="4" type="ORF">SAMN05660686_02538</name>
</gene>
<evidence type="ECO:0000259" key="2">
    <source>
        <dbReference type="Pfam" id="PF02308"/>
    </source>
</evidence>
<proteinExistence type="predicted"/>
<dbReference type="AlphaFoldDB" id="A0A8G2EYY8"/>
<comment type="caution">
    <text evidence="4">The sequence shown here is derived from an EMBL/GenBank/DDBJ whole genome shotgun (WGS) entry which is preliminary data.</text>
</comment>
<feature type="transmembrane region" description="Helical" evidence="1">
    <location>
        <begin position="145"/>
        <end position="163"/>
    </location>
</feature>
<feature type="domain" description="DUF4010" evidence="3">
    <location>
        <begin position="183"/>
        <end position="400"/>
    </location>
</feature>
<feature type="transmembrane region" description="Helical" evidence="1">
    <location>
        <begin position="43"/>
        <end position="60"/>
    </location>
</feature>
<dbReference type="Proteomes" id="UP000198615">
    <property type="component" value="Unassembled WGS sequence"/>
</dbReference>
<feature type="transmembrane region" description="Helical" evidence="1">
    <location>
        <begin position="332"/>
        <end position="355"/>
    </location>
</feature>
<feature type="transmembrane region" description="Helical" evidence="1">
    <location>
        <begin position="203"/>
        <end position="225"/>
    </location>
</feature>
<dbReference type="Pfam" id="PF13194">
    <property type="entry name" value="DUF4010"/>
    <property type="match status" value="1"/>
</dbReference>
<dbReference type="PANTHER" id="PTHR39084:SF1">
    <property type="entry name" value="DUF4010 DOMAIN-CONTAINING PROTEIN"/>
    <property type="match status" value="1"/>
</dbReference>
<name>A0A8G2EYY8_9PROT</name>
<dbReference type="InterPro" id="IPR025105">
    <property type="entry name" value="DUF4010"/>
</dbReference>
<feature type="transmembrane region" description="Helical" evidence="1">
    <location>
        <begin position="12"/>
        <end position="31"/>
    </location>
</feature>
<evidence type="ECO:0000313" key="4">
    <source>
        <dbReference type="EMBL" id="SDF85020.1"/>
    </source>
</evidence>
<dbReference type="RefSeq" id="WP_169400845.1">
    <property type="nucleotide sequence ID" value="NZ_FNBW01000007.1"/>
</dbReference>
<dbReference type="EMBL" id="FNBW01000007">
    <property type="protein sequence ID" value="SDF85020.1"/>
    <property type="molecule type" value="Genomic_DNA"/>
</dbReference>